<dbReference type="PANTHER" id="PTHR42928:SF5">
    <property type="entry name" value="BLR1237 PROTEIN"/>
    <property type="match status" value="1"/>
</dbReference>
<organism evidence="3 4">
    <name type="scientific">Muricoccus vinaceus</name>
    <dbReference type="NCBI Taxonomy" id="424704"/>
    <lineage>
        <taxon>Bacteria</taxon>
        <taxon>Pseudomonadati</taxon>
        <taxon>Pseudomonadota</taxon>
        <taxon>Alphaproteobacteria</taxon>
        <taxon>Acetobacterales</taxon>
        <taxon>Roseomonadaceae</taxon>
        <taxon>Muricoccus</taxon>
    </lineage>
</organism>
<proteinExistence type="inferred from homology"/>
<dbReference type="Gene3D" id="3.40.190.150">
    <property type="entry name" value="Bordetella uptake gene, domain 1"/>
    <property type="match status" value="1"/>
</dbReference>
<dbReference type="SUPFAM" id="SSF53850">
    <property type="entry name" value="Periplasmic binding protein-like II"/>
    <property type="match status" value="1"/>
</dbReference>
<protein>
    <submittedName>
        <fullName evidence="3">Bug family tripartite tricarboxylate transporter substrate binding protein</fullName>
    </submittedName>
</protein>
<evidence type="ECO:0000313" key="3">
    <source>
        <dbReference type="EMBL" id="MFC0385345.1"/>
    </source>
</evidence>
<dbReference type="EMBL" id="JBHLVZ010000005">
    <property type="protein sequence ID" value="MFC0385345.1"/>
    <property type="molecule type" value="Genomic_DNA"/>
</dbReference>
<comment type="caution">
    <text evidence="3">The sequence shown here is derived from an EMBL/GenBank/DDBJ whole genome shotgun (WGS) entry which is preliminary data.</text>
</comment>
<sequence length="335" mass="35516">MTHRVPAPGRRALLAAPALLLAPAAPMSAAMAQAPDAWPSRPISVLVPFVAGGPSDIVARAAANRMAQSIGQPVVVENRPGANGEVCARVVMRAQPDGHTLMIGSIGVWAINAALRPNLGYDPVRDFAPLVLAATTPNVLVVNDKHPARDMAALTAWLRERGGRASYSTSGVGSSDQMTTELFKLRTGTEITHVPYTGGAAAATDLIAGNVDLSFQNLGTVAGHIAGGRLRALMVTSERPHPVLPGVPTSREAGLEDFVVTSWQAFMAPAGIPVPLRNRLAGALRDALLHPETRPRLEQIGFDVVPTTPEDYSRFQQAEIDRWREVVRRANITAG</sequence>
<comment type="similarity">
    <text evidence="1">Belongs to the UPF0065 (bug) family.</text>
</comment>
<dbReference type="InterPro" id="IPR042100">
    <property type="entry name" value="Bug_dom1"/>
</dbReference>
<evidence type="ECO:0000256" key="2">
    <source>
        <dbReference type="SAM" id="SignalP"/>
    </source>
</evidence>
<dbReference type="Pfam" id="PF03401">
    <property type="entry name" value="TctC"/>
    <property type="match status" value="1"/>
</dbReference>
<feature type="chain" id="PRO_5046751595" evidence="2">
    <location>
        <begin position="30"/>
        <end position="335"/>
    </location>
</feature>
<feature type="signal peptide" evidence="2">
    <location>
        <begin position="1"/>
        <end position="29"/>
    </location>
</feature>
<reference evidence="3 4" key="1">
    <citation type="submission" date="2024-09" db="EMBL/GenBank/DDBJ databases">
        <authorList>
            <person name="Sun Q."/>
            <person name="Mori K."/>
        </authorList>
    </citation>
    <scope>NUCLEOTIDE SEQUENCE [LARGE SCALE GENOMIC DNA]</scope>
    <source>
        <strain evidence="3 4">CCM 7468</strain>
    </source>
</reference>
<dbReference type="Gene3D" id="3.40.190.10">
    <property type="entry name" value="Periplasmic binding protein-like II"/>
    <property type="match status" value="1"/>
</dbReference>
<dbReference type="PIRSF" id="PIRSF017082">
    <property type="entry name" value="YflP"/>
    <property type="match status" value="1"/>
</dbReference>
<keyword evidence="2" id="KW-0732">Signal</keyword>
<dbReference type="RefSeq" id="WP_377049493.1">
    <property type="nucleotide sequence ID" value="NZ_JBHLVZ010000005.1"/>
</dbReference>
<evidence type="ECO:0000256" key="1">
    <source>
        <dbReference type="ARBA" id="ARBA00006987"/>
    </source>
</evidence>
<keyword evidence="4" id="KW-1185">Reference proteome</keyword>
<dbReference type="Proteomes" id="UP001589789">
    <property type="component" value="Unassembled WGS sequence"/>
</dbReference>
<evidence type="ECO:0000313" key="4">
    <source>
        <dbReference type="Proteomes" id="UP001589789"/>
    </source>
</evidence>
<dbReference type="CDD" id="cd07012">
    <property type="entry name" value="PBP2_Bug_TTT"/>
    <property type="match status" value="1"/>
</dbReference>
<name>A0ABV6IRJ2_9PROT</name>
<accession>A0ABV6IRJ2</accession>
<dbReference type="PANTHER" id="PTHR42928">
    <property type="entry name" value="TRICARBOXYLATE-BINDING PROTEIN"/>
    <property type="match status" value="1"/>
</dbReference>
<dbReference type="InterPro" id="IPR005064">
    <property type="entry name" value="BUG"/>
</dbReference>
<gene>
    <name evidence="3" type="ORF">ACFFIC_07225</name>
</gene>